<evidence type="ECO:0000313" key="1">
    <source>
        <dbReference type="EMBL" id="QBZ65836.1"/>
    </source>
</evidence>
<dbReference type="VEuPathDB" id="FungiDB:M_BR32_EuGene_00056431"/>
<evidence type="ECO:0000313" key="2">
    <source>
        <dbReference type="Proteomes" id="UP000294847"/>
    </source>
</evidence>
<dbReference type="PANTHER" id="PTHR42083">
    <property type="entry name" value="MARVEL DOMAIN-CONTAINING PROTEIN"/>
    <property type="match status" value="1"/>
</dbReference>
<protein>
    <submittedName>
        <fullName evidence="1">Uncharacterized protein</fullName>
    </submittedName>
</protein>
<dbReference type="PANTHER" id="PTHR42083:SF1">
    <property type="entry name" value="MARVEL DOMAIN-CONTAINING PROTEIN"/>
    <property type="match status" value="1"/>
</dbReference>
<reference evidence="1 2" key="1">
    <citation type="journal article" date="2019" name="Mol. Biol. Evol.">
        <title>Blast fungal genomes show frequent chromosomal changes, gene gains and losses, and effector gene turnover.</title>
        <authorList>
            <person name="Gomez Luciano L.B."/>
            <person name="Jason Tsai I."/>
            <person name="Chuma I."/>
            <person name="Tosa Y."/>
            <person name="Chen Y.H."/>
            <person name="Li J.Y."/>
            <person name="Li M.Y."/>
            <person name="Jade Lu M.Y."/>
            <person name="Nakayashiki H."/>
            <person name="Li W.H."/>
        </authorList>
    </citation>
    <scope>NUCLEOTIDE SEQUENCE [LARGE SCALE GENOMIC DNA]</scope>
    <source>
        <strain evidence="1">MZ5-1-6</strain>
    </source>
</reference>
<dbReference type="Proteomes" id="UP000294847">
    <property type="component" value="Chromosome 7"/>
</dbReference>
<dbReference type="OMA" id="CIRFLQF"/>
<proteinExistence type="predicted"/>
<dbReference type="EMBL" id="CP034210">
    <property type="protein sequence ID" value="QBZ65836.1"/>
    <property type="molecule type" value="Genomic_DNA"/>
</dbReference>
<gene>
    <name evidence="1" type="ORF">PoMZ_12802</name>
</gene>
<dbReference type="AlphaFoldDB" id="A0A4P7NV72"/>
<sequence length="154" mass="17396">MNPLHNGKGYIAFTVLHFLAFAMALTVCGLYGVDLTRARESGVAADPKWVFAEVVAGISVFTTLVYLIPFVLRFAGVPIWNLILFILWIAVFGVFGSMYIKEDPEGNQAIQRMKNAVWVDLANALLWLIIAIFSGVYWWGHRERRSRFTGRARV</sequence>
<name>A0A4P7NV72_PYROR</name>
<organism evidence="1 2">
    <name type="scientific">Pyricularia oryzae</name>
    <name type="common">Rice blast fungus</name>
    <name type="synonym">Magnaporthe oryzae</name>
    <dbReference type="NCBI Taxonomy" id="318829"/>
    <lineage>
        <taxon>Eukaryota</taxon>
        <taxon>Fungi</taxon>
        <taxon>Dikarya</taxon>
        <taxon>Ascomycota</taxon>
        <taxon>Pezizomycotina</taxon>
        <taxon>Sordariomycetes</taxon>
        <taxon>Sordariomycetidae</taxon>
        <taxon>Magnaporthales</taxon>
        <taxon>Pyriculariaceae</taxon>
        <taxon>Pyricularia</taxon>
    </lineage>
</organism>
<accession>A0A4P7NV72</accession>